<dbReference type="EMBL" id="JAMSLR010000005">
    <property type="protein sequence ID" value="MCM8749243.1"/>
    <property type="molecule type" value="Genomic_DNA"/>
</dbReference>
<dbReference type="Proteomes" id="UP001165306">
    <property type="component" value="Unassembled WGS sequence"/>
</dbReference>
<dbReference type="AlphaFoldDB" id="A0AA41WDS0"/>
<keyword evidence="8" id="KW-0460">Magnesium</keyword>
<protein>
    <submittedName>
        <fullName evidence="11">Nucleotidyltransferase domain-containing protein</fullName>
    </submittedName>
</protein>
<dbReference type="PANTHER" id="PTHR33571:SF12">
    <property type="entry name" value="BSL3053 PROTEIN"/>
    <property type="match status" value="1"/>
</dbReference>
<dbReference type="CDD" id="cd05403">
    <property type="entry name" value="NT_KNTase_like"/>
    <property type="match status" value="1"/>
</dbReference>
<sequence length="101" mass="11224">MVQAGRGLTLEDLRARREEIQRIAAAHGARNVRVFGSVARGEAGPDSDIDFLVEMEPGRSVLDLSELILDLHEALGQDIDVVEIRRPSELAERIRREAIPL</sequence>
<dbReference type="InterPro" id="IPR002934">
    <property type="entry name" value="Polymerase_NTP_transf_dom"/>
</dbReference>
<dbReference type="InterPro" id="IPR052038">
    <property type="entry name" value="Type-VII_TA_antitoxin"/>
</dbReference>
<keyword evidence="7" id="KW-0067">ATP-binding</keyword>
<evidence type="ECO:0000256" key="6">
    <source>
        <dbReference type="ARBA" id="ARBA00022741"/>
    </source>
</evidence>
<comment type="similarity">
    <text evidence="9">Belongs to the MntA antitoxin family.</text>
</comment>
<evidence type="ECO:0000256" key="2">
    <source>
        <dbReference type="ARBA" id="ARBA00022649"/>
    </source>
</evidence>
<accession>A0AA41WDS0</accession>
<dbReference type="GO" id="GO:0005524">
    <property type="term" value="F:ATP binding"/>
    <property type="evidence" value="ECO:0007669"/>
    <property type="project" value="UniProtKB-KW"/>
</dbReference>
<evidence type="ECO:0000256" key="8">
    <source>
        <dbReference type="ARBA" id="ARBA00022842"/>
    </source>
</evidence>
<dbReference type="GO" id="GO:0016779">
    <property type="term" value="F:nucleotidyltransferase activity"/>
    <property type="evidence" value="ECO:0007669"/>
    <property type="project" value="UniProtKB-KW"/>
</dbReference>
<evidence type="ECO:0000259" key="10">
    <source>
        <dbReference type="Pfam" id="PF01909"/>
    </source>
</evidence>
<dbReference type="SUPFAM" id="SSF81301">
    <property type="entry name" value="Nucleotidyltransferase"/>
    <property type="match status" value="1"/>
</dbReference>
<proteinExistence type="inferred from homology"/>
<evidence type="ECO:0000256" key="4">
    <source>
        <dbReference type="ARBA" id="ARBA00022695"/>
    </source>
</evidence>
<evidence type="ECO:0000256" key="7">
    <source>
        <dbReference type="ARBA" id="ARBA00022840"/>
    </source>
</evidence>
<evidence type="ECO:0000256" key="1">
    <source>
        <dbReference type="ARBA" id="ARBA00001946"/>
    </source>
</evidence>
<keyword evidence="5" id="KW-0479">Metal-binding</keyword>
<organism evidence="11 12">
    <name type="scientific">Thermalbibacter longus</name>
    <dbReference type="NCBI Taxonomy" id="2951981"/>
    <lineage>
        <taxon>Bacteria</taxon>
        <taxon>Pseudomonadati</taxon>
        <taxon>Thermomicrobiota</taxon>
        <taxon>Thermomicrobia</taxon>
        <taxon>Thermomicrobiales</taxon>
        <taxon>Thermomicrobiaceae</taxon>
        <taxon>Thermalbibacter</taxon>
    </lineage>
</organism>
<keyword evidence="6" id="KW-0547">Nucleotide-binding</keyword>
<reference evidence="11" key="1">
    <citation type="submission" date="2022-06" db="EMBL/GenBank/DDBJ databases">
        <title>CFH 74404 Thermomicrobiaceae sp.</title>
        <authorList>
            <person name="Ming H."/>
            <person name="Li W.-J."/>
            <person name="Zhao Z."/>
        </authorList>
    </citation>
    <scope>NUCLEOTIDE SEQUENCE</scope>
    <source>
        <strain evidence="11">CFH 74404</strain>
    </source>
</reference>
<dbReference type="GO" id="GO:0046872">
    <property type="term" value="F:metal ion binding"/>
    <property type="evidence" value="ECO:0007669"/>
    <property type="project" value="UniProtKB-KW"/>
</dbReference>
<evidence type="ECO:0000256" key="3">
    <source>
        <dbReference type="ARBA" id="ARBA00022679"/>
    </source>
</evidence>
<evidence type="ECO:0000313" key="12">
    <source>
        <dbReference type="Proteomes" id="UP001165306"/>
    </source>
</evidence>
<dbReference type="Pfam" id="PF01909">
    <property type="entry name" value="NTP_transf_2"/>
    <property type="match status" value="1"/>
</dbReference>
<comment type="cofactor">
    <cofactor evidence="1">
        <name>Mg(2+)</name>
        <dbReference type="ChEBI" id="CHEBI:18420"/>
    </cofactor>
</comment>
<evidence type="ECO:0000256" key="5">
    <source>
        <dbReference type="ARBA" id="ARBA00022723"/>
    </source>
</evidence>
<dbReference type="PANTHER" id="PTHR33571">
    <property type="entry name" value="SSL8005 PROTEIN"/>
    <property type="match status" value="1"/>
</dbReference>
<keyword evidence="4" id="KW-0548">Nucleotidyltransferase</keyword>
<dbReference type="RefSeq" id="WP_284057025.1">
    <property type="nucleotide sequence ID" value="NZ_JAMSLR010000005.1"/>
</dbReference>
<keyword evidence="3" id="KW-0808">Transferase</keyword>
<comment type="caution">
    <text evidence="11">The sequence shown here is derived from an EMBL/GenBank/DDBJ whole genome shotgun (WGS) entry which is preliminary data.</text>
</comment>
<feature type="domain" description="Polymerase nucleotidyl transferase" evidence="10">
    <location>
        <begin position="30"/>
        <end position="86"/>
    </location>
</feature>
<name>A0AA41WDS0_9BACT</name>
<keyword evidence="2" id="KW-1277">Toxin-antitoxin system</keyword>
<dbReference type="Gene3D" id="3.30.460.10">
    <property type="entry name" value="Beta Polymerase, domain 2"/>
    <property type="match status" value="1"/>
</dbReference>
<gene>
    <name evidence="11" type="ORF">NET02_08805</name>
</gene>
<keyword evidence="12" id="KW-1185">Reference proteome</keyword>
<evidence type="ECO:0000256" key="9">
    <source>
        <dbReference type="ARBA" id="ARBA00038276"/>
    </source>
</evidence>
<evidence type="ECO:0000313" key="11">
    <source>
        <dbReference type="EMBL" id="MCM8749243.1"/>
    </source>
</evidence>
<dbReference type="InterPro" id="IPR043519">
    <property type="entry name" value="NT_sf"/>
</dbReference>